<dbReference type="OrthoDB" id="9807602at2"/>
<dbReference type="InterPro" id="IPR052724">
    <property type="entry name" value="GT117_domain-containing"/>
</dbReference>
<feature type="transmembrane region" description="Helical" evidence="1">
    <location>
        <begin position="287"/>
        <end position="305"/>
    </location>
</feature>
<dbReference type="STRING" id="563176.SAMN04488090_0219"/>
<feature type="transmembrane region" description="Helical" evidence="1">
    <location>
        <begin position="217"/>
        <end position="236"/>
    </location>
</feature>
<gene>
    <name evidence="2" type="ORF">SAMN04488090_0219</name>
</gene>
<keyword evidence="1" id="KW-0472">Membrane</keyword>
<feature type="transmembrane region" description="Helical" evidence="1">
    <location>
        <begin position="175"/>
        <end position="205"/>
    </location>
</feature>
<evidence type="ECO:0000256" key="1">
    <source>
        <dbReference type="SAM" id="Phobius"/>
    </source>
</evidence>
<feature type="transmembrane region" description="Helical" evidence="1">
    <location>
        <begin position="256"/>
        <end position="280"/>
    </location>
</feature>
<feature type="transmembrane region" description="Helical" evidence="1">
    <location>
        <begin position="483"/>
        <end position="499"/>
    </location>
</feature>
<dbReference type="InterPro" id="IPR021280">
    <property type="entry name" value="TMEM260-like"/>
</dbReference>
<proteinExistence type="predicted"/>
<dbReference type="EMBL" id="FNGS01000001">
    <property type="protein sequence ID" value="SDL16814.1"/>
    <property type="molecule type" value="Genomic_DNA"/>
</dbReference>
<keyword evidence="3" id="KW-1185">Reference proteome</keyword>
<feature type="transmembrane region" description="Helical" evidence="1">
    <location>
        <begin position="145"/>
        <end position="163"/>
    </location>
</feature>
<accession>A0A1G9HVX1</accession>
<feature type="transmembrane region" description="Helical" evidence="1">
    <location>
        <begin position="506"/>
        <end position="524"/>
    </location>
</feature>
<dbReference type="PANTHER" id="PTHR16214:SF3">
    <property type="entry name" value="TRANSMEMBRANE PROTEIN 260"/>
    <property type="match status" value="1"/>
</dbReference>
<dbReference type="Pfam" id="PF11028">
    <property type="entry name" value="TMEM260-like"/>
    <property type="match status" value="1"/>
</dbReference>
<dbReference type="Proteomes" id="UP000198901">
    <property type="component" value="Unassembled WGS sequence"/>
</dbReference>
<feature type="transmembrane region" description="Helical" evidence="1">
    <location>
        <begin position="568"/>
        <end position="587"/>
    </location>
</feature>
<protein>
    <recommendedName>
        <fullName evidence="4">DUF2723 domain-containing protein</fullName>
    </recommendedName>
</protein>
<feature type="transmembrane region" description="Helical" evidence="1">
    <location>
        <begin position="536"/>
        <end position="556"/>
    </location>
</feature>
<keyword evidence="1" id="KW-1133">Transmembrane helix</keyword>
<dbReference type="RefSeq" id="WP_093196643.1">
    <property type="nucleotide sequence ID" value="NZ_FNGS01000001.1"/>
</dbReference>
<keyword evidence="1" id="KW-0812">Transmembrane</keyword>
<organism evidence="2 3">
    <name type="scientific">Siphonobacter aquaeclarae</name>
    <dbReference type="NCBI Taxonomy" id="563176"/>
    <lineage>
        <taxon>Bacteria</taxon>
        <taxon>Pseudomonadati</taxon>
        <taxon>Bacteroidota</taxon>
        <taxon>Cytophagia</taxon>
        <taxon>Cytophagales</taxon>
        <taxon>Cytophagaceae</taxon>
        <taxon>Siphonobacter</taxon>
    </lineage>
</organism>
<feature type="transmembrane region" description="Helical" evidence="1">
    <location>
        <begin position="116"/>
        <end position="133"/>
    </location>
</feature>
<evidence type="ECO:0008006" key="4">
    <source>
        <dbReference type="Google" id="ProtNLM"/>
    </source>
</evidence>
<feature type="transmembrane region" description="Helical" evidence="1">
    <location>
        <begin position="48"/>
        <end position="68"/>
    </location>
</feature>
<name>A0A1G9HVX1_9BACT</name>
<evidence type="ECO:0000313" key="2">
    <source>
        <dbReference type="EMBL" id="SDL16814.1"/>
    </source>
</evidence>
<sequence length="989" mass="112907">MKSYIHSLLGWGVFVAAFATYASTVEPTASFWDPGEFISCAYKLQVPHPPGAPLFLLLGRLFSLLSFGDTTRVAFWVNMLSVTASAFTILFLYKTVVLLGEKLLGKYRAAMSPGEAAGVYGAGVIGAMIYTFSDTFWFSAVETEVYALSSFFAALIFWAMFRWERIEDEATANRWLIFIAYLTGLSIGIHLLNLVTLPALTLIYYHRKARQTTWWGTGLALAAGFGLIGILNVGIIPGLPVAAFSVERLFVNSFGLPYNTGVLAFATVFLSAVVAGIFIAQKRQKPLLSTAILSLAFVLIGYFSYTQALVRSGFNPPINENDPSNTINFVNYLTREQYGSRPLLYGPQFSTRLVDIKRGDPMYKRENGRYVIYDYKPEYIWERGKEVVFPRMWSQQDGHPEMYAEETKIARDPVDESRYQVPTFAQNIRYFFRHQLGFMYARYFLWNFAGRESDNLWAGWLPDLSNNVPLPESIRTNKGHDNFYFLPLILGLFGFLYQLRKKDGDWLVLAVSFVMTGIALIVFLNSPPTEPRERDYIYVGSFYFFALWAGLGVLALQQWLLRATKKEIAAGVMACGLAAAAPGIMGYKSWDNHDRSNRYHTVDFARNMLSSCAPNAILFTGADNDSFPLWYVQEVEGFRKDVRVCCLSLLGLDWYIDQMKRKVNDSEPLLLSLQTDQYRRGINDYIDFQENPNVKDGIDLQDYLQLVRESNPAIQTLTPIGTVNILPSSVFSLRLDPAQIRKSGQVEPRFDPLLKDRMTWTFGKRSIRKDELIQLDIVAQNRFKRPIYFATTIGSGNYLGLKEFMQLEGYAYRLMPFRVEGAEDGFVHSDIMYKNMMGKMNWRGLDNPDVYYDETYRGVPIISARIAFLRLANQLLAEQQTDRARTVLNKSLDSIPDRSIPYDQISALYVSPLLRAGETAKALHVADTLIRRSDDNLRYYIETNGDQQEIRLNLYVMDQVIRQLRENHLEEKAKAYEVLFDRHYRRVTS</sequence>
<dbReference type="AlphaFoldDB" id="A0A1G9HVX1"/>
<evidence type="ECO:0000313" key="3">
    <source>
        <dbReference type="Proteomes" id="UP000198901"/>
    </source>
</evidence>
<feature type="transmembrane region" description="Helical" evidence="1">
    <location>
        <begin position="75"/>
        <end position="96"/>
    </location>
</feature>
<reference evidence="2 3" key="1">
    <citation type="submission" date="2016-10" db="EMBL/GenBank/DDBJ databases">
        <authorList>
            <person name="de Groot N.N."/>
        </authorList>
    </citation>
    <scope>NUCLEOTIDE SEQUENCE [LARGE SCALE GENOMIC DNA]</scope>
    <source>
        <strain evidence="2 3">DSM 21668</strain>
    </source>
</reference>
<dbReference type="PANTHER" id="PTHR16214">
    <property type="entry name" value="TRANSMEMBRANE PROTEIN 260"/>
    <property type="match status" value="1"/>
</dbReference>